<sequence>MDAPRPSGTRRALLIGLPLAALAVAGFLALGRDERPAPKARPSSAEPSEGARPQRRDESSAVPPAPPPAAAPASAAAPQPDAAPAALDADPEARVIERMRAALTSDPEEVLRLDDAASRDFDDSSRAAERGLLRVRALVRLDRAGQARSLAEDLIERYPDDPSARSAAAYMGVHPRPRGPSR</sequence>
<feature type="region of interest" description="Disordered" evidence="1">
    <location>
        <begin position="33"/>
        <end position="107"/>
    </location>
</feature>
<proteinExistence type="predicted"/>
<accession>A0A4P2QXV9</accession>
<evidence type="ECO:0000313" key="2">
    <source>
        <dbReference type="EMBL" id="AUX35046.1"/>
    </source>
</evidence>
<evidence type="ECO:0000256" key="1">
    <source>
        <dbReference type="SAM" id="MobiDB-lite"/>
    </source>
</evidence>
<feature type="compositionally biased region" description="Basic and acidic residues" evidence="1">
    <location>
        <begin position="91"/>
        <end position="100"/>
    </location>
</feature>
<organism evidence="2 3">
    <name type="scientific">Sorangium cellulosum</name>
    <name type="common">Polyangium cellulosum</name>
    <dbReference type="NCBI Taxonomy" id="56"/>
    <lineage>
        <taxon>Bacteria</taxon>
        <taxon>Pseudomonadati</taxon>
        <taxon>Myxococcota</taxon>
        <taxon>Polyangia</taxon>
        <taxon>Polyangiales</taxon>
        <taxon>Polyangiaceae</taxon>
        <taxon>Sorangium</taxon>
    </lineage>
</organism>
<name>A0A4P2QXV9_SORCE</name>
<dbReference type="Proteomes" id="UP000295497">
    <property type="component" value="Chromosome"/>
</dbReference>
<reference evidence="2 3" key="1">
    <citation type="submission" date="2015-09" db="EMBL/GenBank/DDBJ databases">
        <title>Sorangium comparison.</title>
        <authorList>
            <person name="Zaburannyi N."/>
            <person name="Bunk B."/>
            <person name="Overmann J."/>
            <person name="Mueller R."/>
        </authorList>
    </citation>
    <scope>NUCLEOTIDE SEQUENCE [LARGE SCALE GENOMIC DNA]</scope>
    <source>
        <strain evidence="2 3">So ce836</strain>
    </source>
</reference>
<dbReference type="RefSeq" id="WP_165374334.1">
    <property type="nucleotide sequence ID" value="NZ_CP012672.1"/>
</dbReference>
<gene>
    <name evidence="2" type="ORF">SOCE836_072340</name>
</gene>
<evidence type="ECO:0000313" key="3">
    <source>
        <dbReference type="Proteomes" id="UP000295497"/>
    </source>
</evidence>
<dbReference type="EMBL" id="CP012672">
    <property type="protein sequence ID" value="AUX35046.1"/>
    <property type="molecule type" value="Genomic_DNA"/>
</dbReference>
<feature type="compositionally biased region" description="Low complexity" evidence="1">
    <location>
        <begin position="71"/>
        <end position="88"/>
    </location>
</feature>
<dbReference type="AlphaFoldDB" id="A0A4P2QXV9"/>
<protein>
    <submittedName>
        <fullName evidence="2">Uncharacterized protein</fullName>
    </submittedName>
</protein>